<accession>A0A519BN30</accession>
<gene>
    <name evidence="2" type="ORF">EVG15_05330</name>
</gene>
<evidence type="ECO:0000259" key="1">
    <source>
        <dbReference type="PROSITE" id="PS51833"/>
    </source>
</evidence>
<dbReference type="SUPFAM" id="SSF109604">
    <property type="entry name" value="HD-domain/PDEase-like"/>
    <property type="match status" value="1"/>
</dbReference>
<dbReference type="CDD" id="cd00077">
    <property type="entry name" value="HDc"/>
    <property type="match status" value="1"/>
</dbReference>
<dbReference type="PANTHER" id="PTHR33525">
    <property type="match status" value="1"/>
</dbReference>
<dbReference type="PROSITE" id="PS51833">
    <property type="entry name" value="HDOD"/>
    <property type="match status" value="1"/>
</dbReference>
<name>A0A519BN30_9DELT</name>
<evidence type="ECO:0000313" key="3">
    <source>
        <dbReference type="Proteomes" id="UP000319296"/>
    </source>
</evidence>
<dbReference type="EMBL" id="SGBB01000007">
    <property type="protein sequence ID" value="RZD18619.1"/>
    <property type="molecule type" value="Genomic_DNA"/>
</dbReference>
<proteinExistence type="predicted"/>
<dbReference type="AlphaFoldDB" id="A0A519BN30"/>
<dbReference type="InterPro" id="IPR006675">
    <property type="entry name" value="HDIG_dom"/>
</dbReference>
<protein>
    <submittedName>
        <fullName evidence="2">HDOD domain-containing protein</fullName>
    </submittedName>
</protein>
<dbReference type="Gene3D" id="1.10.3210.10">
    <property type="entry name" value="Hypothetical protein af1432"/>
    <property type="match status" value="1"/>
</dbReference>
<dbReference type="SMART" id="SM00471">
    <property type="entry name" value="HDc"/>
    <property type="match status" value="1"/>
</dbReference>
<dbReference type="Pfam" id="PF08668">
    <property type="entry name" value="HDOD"/>
    <property type="match status" value="1"/>
</dbReference>
<reference evidence="2 3" key="1">
    <citation type="journal article" date="2019" name="ISME J.">
        <title>Insights into ecological role of a new deltaproteobacterial order Candidatus Acidulodesulfobacterales by metagenomics and metatranscriptomics.</title>
        <authorList>
            <person name="Tan S."/>
            <person name="Liu J."/>
            <person name="Fang Y."/>
            <person name="Hedlund B.P."/>
            <person name="Lian Z.H."/>
            <person name="Huang L.Y."/>
            <person name="Li J.T."/>
            <person name="Huang L.N."/>
            <person name="Li W.J."/>
            <person name="Jiang H.C."/>
            <person name="Dong H.L."/>
            <person name="Shu W.S."/>
        </authorList>
    </citation>
    <scope>NUCLEOTIDE SEQUENCE [LARGE SCALE GENOMIC DNA]</scope>
    <source>
        <strain evidence="2">AP1</strain>
    </source>
</reference>
<organism evidence="2 3">
    <name type="scientific">Candidatus Acididesulfobacter diazotrophicus</name>
    <dbReference type="NCBI Taxonomy" id="2597226"/>
    <lineage>
        <taxon>Bacteria</taxon>
        <taxon>Deltaproteobacteria</taxon>
        <taxon>Candidatus Acidulodesulfobacterales</taxon>
        <taxon>Candidatus Acididesulfobacter</taxon>
    </lineage>
</organism>
<dbReference type="PANTHER" id="PTHR33525:SF3">
    <property type="entry name" value="RIBONUCLEASE Y"/>
    <property type="match status" value="1"/>
</dbReference>
<evidence type="ECO:0000313" key="2">
    <source>
        <dbReference type="EMBL" id="RZD18619.1"/>
    </source>
</evidence>
<dbReference type="InterPro" id="IPR013976">
    <property type="entry name" value="HDOD"/>
</dbReference>
<sequence length="306" mass="35023">MKKDKFDEIMSAIKSTYSLPSLPEVINKINDLMDDDTVSVNYIGNLMTKDISLSAKILKIVNSPYYGFPQRIYNLNHALVLLGSNTLKSIIITSSIFDLMKDVMKGLWEHSLFCGLTAKYIAKQINNGKQIIDEDLVFSAGLLHDIGKLIIAIKFKDDFNAVIKLAQEEKKIYVEAEKEVLSVSHADVGYYLTREWNYPASICTPIRFHHEFLMLYSNENIDKNYNIKSITNNKNKLYYSKNYVIETAIINLSDILAKSLGIGFSGSIYVDEIKNEIMEVLSIDLAFLKKIIEEIYYFKDELNVFN</sequence>
<dbReference type="NCBIfam" id="TIGR00277">
    <property type="entry name" value="HDIG"/>
    <property type="match status" value="1"/>
</dbReference>
<feature type="domain" description="HDOD" evidence="1">
    <location>
        <begin position="19"/>
        <end position="212"/>
    </location>
</feature>
<dbReference type="InterPro" id="IPR052340">
    <property type="entry name" value="RNase_Y/CdgJ"/>
</dbReference>
<comment type="caution">
    <text evidence="2">The sequence shown here is derived from an EMBL/GenBank/DDBJ whole genome shotgun (WGS) entry which is preliminary data.</text>
</comment>
<dbReference type="Proteomes" id="UP000319296">
    <property type="component" value="Unassembled WGS sequence"/>
</dbReference>
<dbReference type="InterPro" id="IPR003607">
    <property type="entry name" value="HD/PDEase_dom"/>
</dbReference>